<dbReference type="Pfam" id="PF13662">
    <property type="entry name" value="Toprim_4"/>
    <property type="match status" value="1"/>
</dbReference>
<dbReference type="NCBIfam" id="TIGR00615">
    <property type="entry name" value="recR"/>
    <property type="match status" value="1"/>
</dbReference>
<dbReference type="InterPro" id="IPR023627">
    <property type="entry name" value="Rcmb_RecR"/>
</dbReference>
<gene>
    <name evidence="7" type="primary">recR</name>
    <name evidence="9" type="ORF">SAMN05216234_10625</name>
</gene>
<dbReference type="Pfam" id="PF02132">
    <property type="entry name" value="RecR_ZnF"/>
    <property type="match status" value="1"/>
</dbReference>
<name>A0A1I5MIW4_9BACT</name>
<dbReference type="EMBL" id="FOXB01000006">
    <property type="protein sequence ID" value="SFP09460.1"/>
    <property type="molecule type" value="Genomic_DNA"/>
</dbReference>
<dbReference type="CDD" id="cd01025">
    <property type="entry name" value="TOPRIM_recR"/>
    <property type="match status" value="1"/>
</dbReference>
<dbReference type="STRING" id="223786.SAMN05216234_10625"/>
<comment type="function">
    <text evidence="7">May play a role in DNA repair. It seems to be involved in an RecBC-independent recombinational process of DNA repair. It may act with RecF and RecO.</text>
</comment>
<comment type="similarity">
    <text evidence="7">Belongs to the RecR family.</text>
</comment>
<keyword evidence="2 7" id="KW-0227">DNA damage</keyword>
<dbReference type="InterPro" id="IPR034137">
    <property type="entry name" value="TOPRIM_RecR"/>
</dbReference>
<accession>A0A1I5MIW4</accession>
<dbReference type="InterPro" id="IPR015967">
    <property type="entry name" value="Rcmb_RecR_Znf"/>
</dbReference>
<evidence type="ECO:0000256" key="2">
    <source>
        <dbReference type="ARBA" id="ARBA00022763"/>
    </source>
</evidence>
<dbReference type="Gene3D" id="3.40.1360.10">
    <property type="match status" value="1"/>
</dbReference>
<dbReference type="Pfam" id="PF21176">
    <property type="entry name" value="RecR_HhH"/>
    <property type="match status" value="1"/>
</dbReference>
<evidence type="ECO:0000256" key="4">
    <source>
        <dbReference type="ARBA" id="ARBA00022833"/>
    </source>
</evidence>
<keyword evidence="5 7" id="KW-0233">DNA recombination</keyword>
<dbReference type="AlphaFoldDB" id="A0A1I5MIW4"/>
<dbReference type="Proteomes" id="UP000199227">
    <property type="component" value="Unassembled WGS sequence"/>
</dbReference>
<sequence>MKNKIESFENLVSALESLPAIGKKSAQRIAYYMTMEDHFAAMKIAHAIEKAVQKIQKCERCGAMSEDELCPVCADMTRDHSKLCIVEHAKDILQIESSGDFDGTYFVMESVDHLDSSKLIDRIEEGVEEVIFAFTPSIATDAMILFIEDKLKDYDLVFTKIAQGVPTGVSLENIDMLSLSRAIQDRVKV</sequence>
<reference evidence="9 10" key="1">
    <citation type="submission" date="2016-10" db="EMBL/GenBank/DDBJ databases">
        <authorList>
            <person name="de Groot N.N."/>
        </authorList>
    </citation>
    <scope>NUCLEOTIDE SEQUENCE [LARGE SCALE GENOMIC DNA]</scope>
    <source>
        <strain evidence="9 10">EP1-55-1</strain>
    </source>
</reference>
<protein>
    <recommendedName>
        <fullName evidence="7">Recombination protein RecR</fullName>
    </recommendedName>
</protein>
<dbReference type="PROSITE" id="PS01300">
    <property type="entry name" value="RECR"/>
    <property type="match status" value="1"/>
</dbReference>
<dbReference type="OrthoDB" id="9802672at2"/>
<dbReference type="GO" id="GO:0006281">
    <property type="term" value="P:DNA repair"/>
    <property type="evidence" value="ECO:0007669"/>
    <property type="project" value="UniProtKB-UniRule"/>
</dbReference>
<dbReference type="PROSITE" id="PS50880">
    <property type="entry name" value="TOPRIM"/>
    <property type="match status" value="1"/>
</dbReference>
<proteinExistence type="inferred from homology"/>
<dbReference type="InterPro" id="IPR000093">
    <property type="entry name" value="DNA_Rcmb_RecR"/>
</dbReference>
<keyword evidence="6 7" id="KW-0234">DNA repair</keyword>
<dbReference type="GO" id="GO:0003677">
    <property type="term" value="F:DNA binding"/>
    <property type="evidence" value="ECO:0007669"/>
    <property type="project" value="UniProtKB-UniRule"/>
</dbReference>
<evidence type="ECO:0000256" key="3">
    <source>
        <dbReference type="ARBA" id="ARBA00022771"/>
    </source>
</evidence>
<dbReference type="InterPro" id="IPR006171">
    <property type="entry name" value="TOPRIM_dom"/>
</dbReference>
<dbReference type="RefSeq" id="WP_092911209.1">
    <property type="nucleotide sequence ID" value="NZ_CP136592.1"/>
</dbReference>
<dbReference type="SUPFAM" id="SSF111304">
    <property type="entry name" value="Recombination protein RecR"/>
    <property type="match status" value="1"/>
</dbReference>
<keyword evidence="4 7" id="KW-0862">Zinc</keyword>
<evidence type="ECO:0000256" key="5">
    <source>
        <dbReference type="ARBA" id="ARBA00023172"/>
    </source>
</evidence>
<feature type="domain" description="Toprim" evidence="8">
    <location>
        <begin position="81"/>
        <end position="166"/>
    </location>
</feature>
<keyword evidence="10" id="KW-1185">Reference proteome</keyword>
<evidence type="ECO:0000256" key="1">
    <source>
        <dbReference type="ARBA" id="ARBA00022723"/>
    </source>
</evidence>
<dbReference type="Gene3D" id="1.10.8.420">
    <property type="entry name" value="RecR Domain 1"/>
    <property type="match status" value="1"/>
</dbReference>
<organism evidence="9 10">
    <name type="scientific">Hydrogenimonas thermophila</name>
    <dbReference type="NCBI Taxonomy" id="223786"/>
    <lineage>
        <taxon>Bacteria</taxon>
        <taxon>Pseudomonadati</taxon>
        <taxon>Campylobacterota</taxon>
        <taxon>Epsilonproteobacteria</taxon>
        <taxon>Campylobacterales</taxon>
        <taxon>Hydrogenimonadaceae</taxon>
        <taxon>Hydrogenimonas</taxon>
    </lineage>
</organism>
<dbReference type="PANTHER" id="PTHR30446">
    <property type="entry name" value="RECOMBINATION PROTEIN RECR"/>
    <property type="match status" value="1"/>
</dbReference>
<dbReference type="GO" id="GO:0006310">
    <property type="term" value="P:DNA recombination"/>
    <property type="evidence" value="ECO:0007669"/>
    <property type="project" value="UniProtKB-UniRule"/>
</dbReference>
<evidence type="ECO:0000256" key="7">
    <source>
        <dbReference type="HAMAP-Rule" id="MF_00017"/>
    </source>
</evidence>
<evidence type="ECO:0000313" key="10">
    <source>
        <dbReference type="Proteomes" id="UP000199227"/>
    </source>
</evidence>
<evidence type="ECO:0000313" key="9">
    <source>
        <dbReference type="EMBL" id="SFP09460.1"/>
    </source>
</evidence>
<keyword evidence="1 7" id="KW-0479">Metal-binding</keyword>
<evidence type="ECO:0000256" key="6">
    <source>
        <dbReference type="ARBA" id="ARBA00023204"/>
    </source>
</evidence>
<keyword evidence="3 7" id="KW-0863">Zinc-finger</keyword>
<dbReference type="PANTHER" id="PTHR30446:SF0">
    <property type="entry name" value="RECOMBINATION PROTEIN RECR"/>
    <property type="match status" value="1"/>
</dbReference>
<dbReference type="HAMAP" id="MF_00017">
    <property type="entry name" value="RecR"/>
    <property type="match status" value="1"/>
</dbReference>
<dbReference type="GO" id="GO:0008270">
    <property type="term" value="F:zinc ion binding"/>
    <property type="evidence" value="ECO:0007669"/>
    <property type="project" value="UniProtKB-KW"/>
</dbReference>
<evidence type="ECO:0000259" key="8">
    <source>
        <dbReference type="PROSITE" id="PS50880"/>
    </source>
</evidence>
<feature type="zinc finger region" description="C4-type" evidence="7">
    <location>
        <begin position="58"/>
        <end position="73"/>
    </location>
</feature>